<comment type="subcellular location">
    <subcellularLocation>
        <location evidence="1">Nucleus</location>
    </subcellularLocation>
</comment>
<evidence type="ECO:0000256" key="3">
    <source>
        <dbReference type="ARBA" id="ARBA00013634"/>
    </source>
</evidence>
<sequence length="187" mass="22250">MNAYCLAEVAVVLLFRVLQDLYKSGFFYIGDTFYNDMSDPSCRDYSEVIREWAEEPRRQVGPFRTARMEESKFEDLEIRLGYPYVYVHQGYCEHLIVFSDMRMIHPSDNQRLKEYPVVLQTYSVGNRARCMLCLKATSEWVTYENKRVTDDPFFFCDRCFKSYNYTVDGKKIGHFYAQPFLDWNVAL</sequence>
<dbReference type="GO" id="GO:0001006">
    <property type="term" value="F:RNA polymerase III type 3 promoter sequence-specific DNA binding"/>
    <property type="evidence" value="ECO:0007669"/>
    <property type="project" value="TreeGrafter"/>
</dbReference>
<dbReference type="OMA" id="CEACFKL"/>
<keyword evidence="12" id="KW-1185">Reference proteome</keyword>
<comment type="caution">
    <text evidence="11">The sequence shown here is derived from an EMBL/GenBank/DDBJ whole genome shotgun (WGS) entry which is preliminary data.</text>
</comment>
<accession>A0A9J6FDK8</accession>
<protein>
    <recommendedName>
        <fullName evidence="3">snRNA-activating protein complex subunit 3</fullName>
    </recommendedName>
    <alternativeName>
        <fullName evidence="10">Small nuclear RNA-activating complex polypeptide 3</fullName>
    </alternativeName>
</protein>
<dbReference type="GO" id="GO:0000978">
    <property type="term" value="F:RNA polymerase II cis-regulatory region sequence-specific DNA binding"/>
    <property type="evidence" value="ECO:0007669"/>
    <property type="project" value="TreeGrafter"/>
</dbReference>
<evidence type="ECO:0000256" key="4">
    <source>
        <dbReference type="ARBA" id="ARBA00023015"/>
    </source>
</evidence>
<reference evidence="11 12" key="1">
    <citation type="journal article" date="2020" name="Cell">
        <title>Large-Scale Comparative Analyses of Tick Genomes Elucidate Their Genetic Diversity and Vector Capacities.</title>
        <authorList>
            <consortium name="Tick Genome and Microbiome Consortium (TIGMIC)"/>
            <person name="Jia N."/>
            <person name="Wang J."/>
            <person name="Shi W."/>
            <person name="Du L."/>
            <person name="Sun Y."/>
            <person name="Zhan W."/>
            <person name="Jiang J.F."/>
            <person name="Wang Q."/>
            <person name="Zhang B."/>
            <person name="Ji P."/>
            <person name="Bell-Sakyi L."/>
            <person name="Cui X.M."/>
            <person name="Yuan T.T."/>
            <person name="Jiang B.G."/>
            <person name="Yang W.F."/>
            <person name="Lam T.T."/>
            <person name="Chang Q.C."/>
            <person name="Ding S.J."/>
            <person name="Wang X.J."/>
            <person name="Zhu J.G."/>
            <person name="Ruan X.D."/>
            <person name="Zhao L."/>
            <person name="Wei J.T."/>
            <person name="Ye R.Z."/>
            <person name="Que T.C."/>
            <person name="Du C.H."/>
            <person name="Zhou Y.H."/>
            <person name="Cheng J.X."/>
            <person name="Dai P.F."/>
            <person name="Guo W.B."/>
            <person name="Han X.H."/>
            <person name="Huang E.J."/>
            <person name="Li L.F."/>
            <person name="Wei W."/>
            <person name="Gao Y.C."/>
            <person name="Liu J.Z."/>
            <person name="Shao H.Z."/>
            <person name="Wang X."/>
            <person name="Wang C.C."/>
            <person name="Yang T.C."/>
            <person name="Huo Q.B."/>
            <person name="Li W."/>
            <person name="Chen H.Y."/>
            <person name="Chen S.E."/>
            <person name="Zhou L.G."/>
            <person name="Ni X.B."/>
            <person name="Tian J.H."/>
            <person name="Sheng Y."/>
            <person name="Liu T."/>
            <person name="Pan Y.S."/>
            <person name="Xia L.Y."/>
            <person name="Li J."/>
            <person name="Zhao F."/>
            <person name="Cao W.C."/>
        </authorList>
    </citation>
    <scope>NUCLEOTIDE SEQUENCE [LARGE SCALE GENOMIC DNA]</scope>
    <source>
        <strain evidence="11">HaeL-2018</strain>
    </source>
</reference>
<dbReference type="GO" id="GO:0005634">
    <property type="term" value="C:nucleus"/>
    <property type="evidence" value="ECO:0007669"/>
    <property type="project" value="UniProtKB-SubCell"/>
</dbReference>
<keyword evidence="5" id="KW-0238">DNA-binding</keyword>
<evidence type="ECO:0000256" key="7">
    <source>
        <dbReference type="ARBA" id="ARBA00023242"/>
    </source>
</evidence>
<evidence type="ECO:0000256" key="10">
    <source>
        <dbReference type="ARBA" id="ARBA00029606"/>
    </source>
</evidence>
<organism evidence="11 12">
    <name type="scientific">Haemaphysalis longicornis</name>
    <name type="common">Bush tick</name>
    <dbReference type="NCBI Taxonomy" id="44386"/>
    <lineage>
        <taxon>Eukaryota</taxon>
        <taxon>Metazoa</taxon>
        <taxon>Ecdysozoa</taxon>
        <taxon>Arthropoda</taxon>
        <taxon>Chelicerata</taxon>
        <taxon>Arachnida</taxon>
        <taxon>Acari</taxon>
        <taxon>Parasitiformes</taxon>
        <taxon>Ixodida</taxon>
        <taxon>Ixodoidea</taxon>
        <taxon>Ixodidae</taxon>
        <taxon>Haemaphysalinae</taxon>
        <taxon>Haemaphysalis</taxon>
    </lineage>
</organism>
<evidence type="ECO:0000256" key="8">
    <source>
        <dbReference type="ARBA" id="ARBA00025193"/>
    </source>
</evidence>
<evidence type="ECO:0000256" key="6">
    <source>
        <dbReference type="ARBA" id="ARBA00023163"/>
    </source>
</evidence>
<evidence type="ECO:0000313" key="11">
    <source>
        <dbReference type="EMBL" id="KAH9360887.1"/>
    </source>
</evidence>
<dbReference type="PANTHER" id="PTHR13421:SF16">
    <property type="entry name" value="SNRNA-ACTIVATING PROTEIN COMPLEX SUBUNIT 3"/>
    <property type="match status" value="1"/>
</dbReference>
<dbReference type="GO" id="GO:0003681">
    <property type="term" value="F:bent DNA binding"/>
    <property type="evidence" value="ECO:0007669"/>
    <property type="project" value="TreeGrafter"/>
</dbReference>
<evidence type="ECO:0000256" key="9">
    <source>
        <dbReference type="ARBA" id="ARBA00025958"/>
    </source>
</evidence>
<dbReference type="InterPro" id="IPR022042">
    <property type="entry name" value="snRNA-activating_su3"/>
</dbReference>
<dbReference type="PANTHER" id="PTHR13421">
    <property type="entry name" value="SNRNA-ACTIVATING PROTEIN COMPLEX SUBUNIT 3"/>
    <property type="match status" value="1"/>
</dbReference>
<dbReference type="GO" id="GO:0019185">
    <property type="term" value="C:snRNA-activating protein complex"/>
    <property type="evidence" value="ECO:0007669"/>
    <property type="project" value="TreeGrafter"/>
</dbReference>
<comment type="function">
    <text evidence="8">Part of the SNAPc complex required for the transcription of both RNA polymerase II and III small-nuclear RNA genes. Binds to the proximal sequence element (PSE), a non-TATA-box basal promoter element common to these 2 types of genes. Recruits TBP and BRF2 to the U6 snRNA TATA box.</text>
</comment>
<dbReference type="GO" id="GO:0042796">
    <property type="term" value="P:snRNA transcription by RNA polymerase III"/>
    <property type="evidence" value="ECO:0007669"/>
    <property type="project" value="TreeGrafter"/>
</dbReference>
<evidence type="ECO:0000256" key="1">
    <source>
        <dbReference type="ARBA" id="ARBA00004123"/>
    </source>
</evidence>
<dbReference type="AlphaFoldDB" id="A0A9J6FDK8"/>
<dbReference type="EMBL" id="JABSTR010000001">
    <property type="protein sequence ID" value="KAH9360887.1"/>
    <property type="molecule type" value="Genomic_DNA"/>
</dbReference>
<evidence type="ECO:0000313" key="12">
    <source>
        <dbReference type="Proteomes" id="UP000821853"/>
    </source>
</evidence>
<dbReference type="GO" id="GO:0001046">
    <property type="term" value="F:core promoter sequence-specific DNA binding"/>
    <property type="evidence" value="ECO:0007669"/>
    <property type="project" value="TreeGrafter"/>
</dbReference>
<evidence type="ECO:0000256" key="2">
    <source>
        <dbReference type="ARBA" id="ARBA00010410"/>
    </source>
</evidence>
<keyword evidence="4" id="KW-0805">Transcription regulation</keyword>
<name>A0A9J6FDK8_HAELO</name>
<keyword evidence="6" id="KW-0804">Transcription</keyword>
<proteinExistence type="inferred from homology"/>
<dbReference type="Proteomes" id="UP000821853">
    <property type="component" value="Chromosome 1"/>
</dbReference>
<comment type="similarity">
    <text evidence="2">Belongs to the SNAPC3/SRD2 family.</text>
</comment>
<dbReference type="GO" id="GO:0042795">
    <property type="term" value="P:snRNA transcription by RNA polymerase II"/>
    <property type="evidence" value="ECO:0007669"/>
    <property type="project" value="TreeGrafter"/>
</dbReference>
<dbReference type="VEuPathDB" id="VectorBase:HLOH_055679"/>
<keyword evidence="7" id="KW-0539">Nucleus</keyword>
<dbReference type="Pfam" id="PF12251">
    <property type="entry name" value="SNAPC3"/>
    <property type="match status" value="1"/>
</dbReference>
<comment type="subunit">
    <text evidence="9">Part of the SNAPc complex composed of 5 subunits: SNAPC1, SNAPC2, SNAPC3, SNAPC4 and SNAPC5. SNAPC3 interacts with SNAPC1.</text>
</comment>
<gene>
    <name evidence="11" type="ORF">HPB48_008163</name>
</gene>
<evidence type="ECO:0000256" key="5">
    <source>
        <dbReference type="ARBA" id="ARBA00023125"/>
    </source>
</evidence>
<dbReference type="OrthoDB" id="46583at2759"/>